<dbReference type="SUPFAM" id="SSF54826">
    <property type="entry name" value="Enolase N-terminal domain-like"/>
    <property type="match status" value="1"/>
</dbReference>
<comment type="similarity">
    <text evidence="2">Belongs to the enolase family.</text>
</comment>
<evidence type="ECO:0000256" key="3">
    <source>
        <dbReference type="ARBA" id="ARBA00012058"/>
    </source>
</evidence>
<dbReference type="SMART" id="SM01192">
    <property type="entry name" value="Enolase_C"/>
    <property type="match status" value="1"/>
</dbReference>
<protein>
    <recommendedName>
        <fullName evidence="3">phosphopyruvate hydratase</fullName>
        <ecNumber evidence="3">4.2.1.11</ecNumber>
    </recommendedName>
</protein>
<keyword evidence="4" id="KW-0460">Magnesium</keyword>
<evidence type="ECO:0000256" key="4">
    <source>
        <dbReference type="ARBA" id="ARBA00022842"/>
    </source>
</evidence>
<dbReference type="SUPFAM" id="SSF51604">
    <property type="entry name" value="Enolase C-terminal domain-like"/>
    <property type="match status" value="1"/>
</dbReference>
<dbReference type="Gene3D" id="3.30.390.10">
    <property type="entry name" value="Enolase-like, N-terminal domain"/>
    <property type="match status" value="1"/>
</dbReference>
<evidence type="ECO:0000313" key="10">
    <source>
        <dbReference type="EMBL" id="OQR81822.1"/>
    </source>
</evidence>
<feature type="region of interest" description="Disordered" evidence="7">
    <location>
        <begin position="1"/>
        <end position="26"/>
    </location>
</feature>
<reference evidence="10 11" key="1">
    <citation type="journal article" date="2014" name="Genome Biol. Evol.">
        <title>The secreted proteins of Achlya hypogyna and Thraustotheca clavata identify the ancestral oomycete secretome and reveal gene acquisitions by horizontal gene transfer.</title>
        <authorList>
            <person name="Misner I."/>
            <person name="Blouin N."/>
            <person name="Leonard G."/>
            <person name="Richards T.A."/>
            <person name="Lane C.E."/>
        </authorList>
    </citation>
    <scope>NUCLEOTIDE SEQUENCE [LARGE SCALE GENOMIC DNA]</scope>
    <source>
        <strain evidence="10 11">ATCC 34112</strain>
    </source>
</reference>
<dbReference type="GO" id="GO:0004634">
    <property type="term" value="F:phosphopyruvate hydratase activity"/>
    <property type="evidence" value="ECO:0007669"/>
    <property type="project" value="UniProtKB-EC"/>
</dbReference>
<dbReference type="SMART" id="SM01193">
    <property type="entry name" value="Enolase_N"/>
    <property type="match status" value="1"/>
</dbReference>
<keyword evidence="5" id="KW-0324">Glycolysis</keyword>
<dbReference type="InterPro" id="IPR000941">
    <property type="entry name" value="Enolase"/>
</dbReference>
<dbReference type="OrthoDB" id="157471at2759"/>
<keyword evidence="6" id="KW-0456">Lyase</keyword>
<sequence>MAKQDKAAPIAKTPSPSTTTIAPATNPEEVAEKDLIEEYLAQHGLESALNVFLNQVVRDRPTDPYLVLGGLLQNRATSNKGIFLVSAKEIVDTSGYPTLLVCVHTGKGPFEASTASTTPGVHDTDDSSRYRGKGLRARDVSLYLQHLLEGMDPCNQAECDEKISSMADKVGRQACIALSIAVCKAGAAQKDVPMFEYIAALADVPIESACLPVPIFSLLNGGVFASNKLPVQEITIMPMGCATFQDALRYAGEVHLTLKELLDVKGNGHSNRGAFGGMTPQLMTCEECLSLTTEAVNKVKDQLKLAAIPITIGIGVDVAAHSFATVDDAGELCTYNIDKWMPIPKSVPKSSEELSELLRDWIKTYNLMTVVDPFEGHDIKVCSALNRTINSVAEGEVDGTIGGDVQCKLQVAGNTLLQCGLETLHEERACNTILIHLSEFTTISQVLHVVAQARVLGIALIMGCDAFASEDSFPMDFAIGVGCGQVKFGGLLSADAISRYNYLATFIDDPKAPVYVGTTFRR</sequence>
<dbReference type="InterPro" id="IPR020810">
    <property type="entry name" value="Enolase_C"/>
</dbReference>
<evidence type="ECO:0000313" key="11">
    <source>
        <dbReference type="Proteomes" id="UP000243217"/>
    </source>
</evidence>
<comment type="caution">
    <text evidence="10">The sequence shown here is derived from an EMBL/GenBank/DDBJ whole genome shotgun (WGS) entry which is preliminary data.</text>
</comment>
<dbReference type="EMBL" id="JNBS01004890">
    <property type="protein sequence ID" value="OQR81822.1"/>
    <property type="molecule type" value="Genomic_DNA"/>
</dbReference>
<dbReference type="PRINTS" id="PR00148">
    <property type="entry name" value="ENOLASE"/>
</dbReference>
<dbReference type="AlphaFoldDB" id="A0A1V9Y7W7"/>
<dbReference type="UniPathway" id="UPA00109">
    <property type="reaction ID" value="UER00187"/>
</dbReference>
<evidence type="ECO:0000259" key="8">
    <source>
        <dbReference type="SMART" id="SM01192"/>
    </source>
</evidence>
<dbReference type="PANTHER" id="PTHR11902:SF1">
    <property type="entry name" value="ENOLASE"/>
    <property type="match status" value="1"/>
</dbReference>
<feature type="domain" description="Enolase N-terminal" evidence="9">
    <location>
        <begin position="82"/>
        <end position="198"/>
    </location>
</feature>
<dbReference type="EC" id="4.2.1.11" evidence="3"/>
<dbReference type="CDD" id="cd22962">
    <property type="entry name" value="DD_AtENO3-like"/>
    <property type="match status" value="1"/>
</dbReference>
<dbReference type="GO" id="GO:0000015">
    <property type="term" value="C:phosphopyruvate hydratase complex"/>
    <property type="evidence" value="ECO:0007669"/>
    <property type="project" value="InterPro"/>
</dbReference>
<dbReference type="PANTHER" id="PTHR11902">
    <property type="entry name" value="ENOLASE"/>
    <property type="match status" value="1"/>
</dbReference>
<dbReference type="Pfam" id="PF00113">
    <property type="entry name" value="Enolase_C"/>
    <property type="match status" value="1"/>
</dbReference>
<comment type="pathway">
    <text evidence="1">Carbohydrate degradation; glycolysis; pyruvate from D-glyceraldehyde 3-phosphate: step 4/5.</text>
</comment>
<dbReference type="Pfam" id="PF03952">
    <property type="entry name" value="Enolase_N"/>
    <property type="match status" value="1"/>
</dbReference>
<evidence type="ECO:0000256" key="7">
    <source>
        <dbReference type="SAM" id="MobiDB-lite"/>
    </source>
</evidence>
<dbReference type="InterPro" id="IPR020811">
    <property type="entry name" value="Enolase_N"/>
</dbReference>
<evidence type="ECO:0000256" key="2">
    <source>
        <dbReference type="ARBA" id="ARBA00009604"/>
    </source>
</evidence>
<dbReference type="InterPro" id="IPR029017">
    <property type="entry name" value="Enolase-like_N"/>
</dbReference>
<evidence type="ECO:0000256" key="5">
    <source>
        <dbReference type="ARBA" id="ARBA00023152"/>
    </source>
</evidence>
<feature type="compositionally biased region" description="Low complexity" evidence="7">
    <location>
        <begin position="7"/>
        <end position="25"/>
    </location>
</feature>
<dbReference type="GO" id="GO:0000287">
    <property type="term" value="F:magnesium ion binding"/>
    <property type="evidence" value="ECO:0007669"/>
    <property type="project" value="InterPro"/>
</dbReference>
<gene>
    <name evidence="10" type="ORF">THRCLA_11374</name>
</gene>
<accession>A0A1V9Y7W7</accession>
<name>A0A1V9Y7W7_9STRA</name>
<dbReference type="InterPro" id="IPR036849">
    <property type="entry name" value="Enolase-like_C_sf"/>
</dbReference>
<evidence type="ECO:0000259" key="9">
    <source>
        <dbReference type="SMART" id="SM01193"/>
    </source>
</evidence>
<dbReference type="Proteomes" id="UP000243217">
    <property type="component" value="Unassembled WGS sequence"/>
</dbReference>
<dbReference type="STRING" id="74557.A0A1V9Y7W7"/>
<evidence type="ECO:0000256" key="1">
    <source>
        <dbReference type="ARBA" id="ARBA00005031"/>
    </source>
</evidence>
<proteinExistence type="inferred from homology"/>
<dbReference type="GO" id="GO:0006096">
    <property type="term" value="P:glycolytic process"/>
    <property type="evidence" value="ECO:0007669"/>
    <property type="project" value="UniProtKB-UniPathway"/>
</dbReference>
<keyword evidence="11" id="KW-1185">Reference proteome</keyword>
<feature type="domain" description="Enolase C-terminal TIM barrel" evidence="8">
    <location>
        <begin position="208"/>
        <end position="522"/>
    </location>
</feature>
<evidence type="ECO:0000256" key="6">
    <source>
        <dbReference type="ARBA" id="ARBA00023239"/>
    </source>
</evidence>
<organism evidence="10 11">
    <name type="scientific">Thraustotheca clavata</name>
    <dbReference type="NCBI Taxonomy" id="74557"/>
    <lineage>
        <taxon>Eukaryota</taxon>
        <taxon>Sar</taxon>
        <taxon>Stramenopiles</taxon>
        <taxon>Oomycota</taxon>
        <taxon>Saprolegniomycetes</taxon>
        <taxon>Saprolegniales</taxon>
        <taxon>Achlyaceae</taxon>
        <taxon>Thraustotheca</taxon>
    </lineage>
</organism>
<dbReference type="Gene3D" id="3.20.20.120">
    <property type="entry name" value="Enolase-like C-terminal domain"/>
    <property type="match status" value="1"/>
</dbReference>